<dbReference type="OrthoDB" id="287806at2"/>
<dbReference type="AlphaFoldDB" id="A0A2S8F9Y9"/>
<dbReference type="Proteomes" id="UP000239388">
    <property type="component" value="Unassembled WGS sequence"/>
</dbReference>
<accession>A0A2S8F9Y9</accession>
<proteinExistence type="predicted"/>
<sequence length="150" mass="16315">MNVNTLLSDIARTAPESELRQFACACCRRLLPMFPDLDLEELLLFGGSRGSGEPSREQAARLRSRFGEIYDSLYPGYGDPSAKVLALSAVGEAAFTDSPLNAAINALEFCADAIAKAAAEPSAKYDDDYEAAYATERGVQAEMLQRYFSK</sequence>
<protein>
    <submittedName>
        <fullName evidence="1">Uncharacterized protein</fullName>
    </submittedName>
</protein>
<dbReference type="EMBL" id="PUIB01000023">
    <property type="protein sequence ID" value="PQO28983.1"/>
    <property type="molecule type" value="Genomic_DNA"/>
</dbReference>
<reference evidence="3 4" key="1">
    <citation type="submission" date="2018-02" db="EMBL/GenBank/DDBJ databases">
        <title>Comparative genomes isolates from brazilian mangrove.</title>
        <authorList>
            <person name="Araujo J.E."/>
            <person name="Taketani R.G."/>
            <person name="Silva M.C.P."/>
            <person name="Loureco M.V."/>
            <person name="Andreote F.D."/>
        </authorList>
    </citation>
    <scope>NUCLEOTIDE SEQUENCE [LARGE SCALE GENOMIC DNA]</scope>
    <source>
        <strain evidence="1 4">NAP PRIS-MGV</strain>
        <strain evidence="2 3">Nap-Phe MGV</strain>
    </source>
</reference>
<name>A0A2S8F9Y9_9BACT</name>
<evidence type="ECO:0000313" key="4">
    <source>
        <dbReference type="Proteomes" id="UP000239388"/>
    </source>
</evidence>
<evidence type="ECO:0000313" key="2">
    <source>
        <dbReference type="EMBL" id="PQO43866.1"/>
    </source>
</evidence>
<dbReference type="EMBL" id="PUHZ01000022">
    <property type="protein sequence ID" value="PQO43866.1"/>
    <property type="molecule type" value="Genomic_DNA"/>
</dbReference>
<organism evidence="1 4">
    <name type="scientific">Blastopirellula marina</name>
    <dbReference type="NCBI Taxonomy" id="124"/>
    <lineage>
        <taxon>Bacteria</taxon>
        <taxon>Pseudomonadati</taxon>
        <taxon>Planctomycetota</taxon>
        <taxon>Planctomycetia</taxon>
        <taxon>Pirellulales</taxon>
        <taxon>Pirellulaceae</taxon>
        <taxon>Blastopirellula</taxon>
    </lineage>
</organism>
<evidence type="ECO:0000313" key="3">
    <source>
        <dbReference type="Proteomes" id="UP000237819"/>
    </source>
</evidence>
<comment type="caution">
    <text evidence="1">The sequence shown here is derived from an EMBL/GenBank/DDBJ whole genome shotgun (WGS) entry which is preliminary data.</text>
</comment>
<dbReference type="Proteomes" id="UP000237819">
    <property type="component" value="Unassembled WGS sequence"/>
</dbReference>
<evidence type="ECO:0000313" key="1">
    <source>
        <dbReference type="EMBL" id="PQO28983.1"/>
    </source>
</evidence>
<gene>
    <name evidence="2" type="ORF">C5Y93_22025</name>
    <name evidence="1" type="ORF">C5Y98_22490</name>
</gene>
<dbReference type="RefSeq" id="WP_105337622.1">
    <property type="nucleotide sequence ID" value="NZ_PUHZ01000022.1"/>
</dbReference>